<proteinExistence type="predicted"/>
<evidence type="ECO:0000313" key="2">
    <source>
        <dbReference type="Proteomes" id="UP000682782"/>
    </source>
</evidence>
<reference evidence="1" key="1">
    <citation type="submission" date="2021-01" db="EMBL/GenBank/DDBJ databases">
        <title>Complete genome sequence of Clostridiales bacterium R-7.</title>
        <authorList>
            <person name="Mahoney-Kurpe S.C."/>
            <person name="Palevich N."/>
            <person name="Koike S."/>
            <person name="Moon C.D."/>
            <person name="Attwood G.T."/>
        </authorList>
    </citation>
    <scope>NUCLEOTIDE SEQUENCE</scope>
    <source>
        <strain evidence="1">R-7</strain>
    </source>
</reference>
<name>A0AC61NBB9_9FIRM</name>
<protein>
    <submittedName>
        <fullName evidence="1">Asp23/Gls24 family envelope stress response protein</fullName>
    </submittedName>
</protein>
<accession>A0AC61NBB9</accession>
<sequence length="195" mass="20709">MEDLTPSSNITYNNEVVAIIAGLAANEVEGIAGMCTVSGSIMSKNRNVTKGVKVEVGTEEVAVDLYVIVEYGIPIQRAAADAQENVRKAIESMTGLHVVRVDVHVQSVSFEQDKKALQAGAQQAVLAAGEVEEPVRLPEKEKEEKPAPEPVPEAPAAKEPVKKPAPKVNKPKAKAEKKPEAEAADKPADKPAAED</sequence>
<keyword evidence="2" id="KW-1185">Reference proteome</keyword>
<organism evidence="1 2">
    <name type="scientific">Aristaeella hokkaidonensis</name>
    <dbReference type="NCBI Taxonomy" id="3046382"/>
    <lineage>
        <taxon>Bacteria</taxon>
        <taxon>Bacillati</taxon>
        <taxon>Bacillota</taxon>
        <taxon>Clostridia</taxon>
        <taxon>Eubacteriales</taxon>
        <taxon>Aristaeellaceae</taxon>
        <taxon>Aristaeella</taxon>
    </lineage>
</organism>
<gene>
    <name evidence="1" type="ORF">JYE49_05995</name>
</gene>
<evidence type="ECO:0000313" key="1">
    <source>
        <dbReference type="EMBL" id="QUC68613.1"/>
    </source>
</evidence>
<dbReference type="Proteomes" id="UP000682782">
    <property type="component" value="Chromosome"/>
</dbReference>
<dbReference type="EMBL" id="CP068393">
    <property type="protein sequence ID" value="QUC68613.1"/>
    <property type="molecule type" value="Genomic_DNA"/>
</dbReference>